<dbReference type="EMBL" id="BAABJZ010000090">
    <property type="protein sequence ID" value="GAA4893143.1"/>
    <property type="molecule type" value="Genomic_DNA"/>
</dbReference>
<feature type="chain" id="PRO_5047207516" description="DUF3718 domain-containing protein" evidence="1">
    <location>
        <begin position="19"/>
        <end position="115"/>
    </location>
</feature>
<comment type="caution">
    <text evidence="2">The sequence shown here is derived from an EMBL/GenBank/DDBJ whole genome shotgun (WGS) entry which is preliminary data.</text>
</comment>
<dbReference type="RefSeq" id="WP_345336040.1">
    <property type="nucleotide sequence ID" value="NZ_BAABJZ010000090.1"/>
</dbReference>
<evidence type="ECO:0000313" key="2">
    <source>
        <dbReference type="EMBL" id="GAA4893143.1"/>
    </source>
</evidence>
<evidence type="ECO:0000313" key="3">
    <source>
        <dbReference type="Proteomes" id="UP001499988"/>
    </source>
</evidence>
<keyword evidence="1" id="KW-0732">Signal</keyword>
<keyword evidence="3" id="KW-1185">Reference proteome</keyword>
<dbReference type="InterPro" id="IPR022193">
    <property type="entry name" value="DUF3718"/>
</dbReference>
<evidence type="ECO:0008006" key="4">
    <source>
        <dbReference type="Google" id="ProtNLM"/>
    </source>
</evidence>
<name>A0ABP9F557_9GAMM</name>
<gene>
    <name evidence="2" type="ORF">GCM10023333_27940</name>
</gene>
<reference evidence="3" key="1">
    <citation type="journal article" date="2019" name="Int. J. Syst. Evol. Microbiol.">
        <title>The Global Catalogue of Microorganisms (GCM) 10K type strain sequencing project: providing services to taxonomists for standard genome sequencing and annotation.</title>
        <authorList>
            <consortium name="The Broad Institute Genomics Platform"/>
            <consortium name="The Broad Institute Genome Sequencing Center for Infectious Disease"/>
            <person name="Wu L."/>
            <person name="Ma J."/>
        </authorList>
    </citation>
    <scope>NUCLEOTIDE SEQUENCE [LARGE SCALE GENOMIC DNA]</scope>
    <source>
        <strain evidence="3">JCM 18401</strain>
    </source>
</reference>
<dbReference type="Pfam" id="PF12514">
    <property type="entry name" value="DUF3718"/>
    <property type="match status" value="1"/>
</dbReference>
<accession>A0ABP9F557</accession>
<dbReference type="Proteomes" id="UP001499988">
    <property type="component" value="Unassembled WGS sequence"/>
</dbReference>
<evidence type="ECO:0000256" key="1">
    <source>
        <dbReference type="SAM" id="SignalP"/>
    </source>
</evidence>
<proteinExistence type="predicted"/>
<feature type="signal peptide" evidence="1">
    <location>
        <begin position="1"/>
        <end position="18"/>
    </location>
</feature>
<sequence>MKRALFASLFLICGTVSATEFVAMNDTRETRLCMAAATGTPLKMHTAVKHSGYAIRNVVRGIACNDEPINFFAARYNSDQRVVDRLNRHARNRANVEIIDLSQRDQPLEISGARH</sequence>
<organism evidence="2 3">
    <name type="scientific">Ferrimonas pelagia</name>
    <dbReference type="NCBI Taxonomy" id="1177826"/>
    <lineage>
        <taxon>Bacteria</taxon>
        <taxon>Pseudomonadati</taxon>
        <taxon>Pseudomonadota</taxon>
        <taxon>Gammaproteobacteria</taxon>
        <taxon>Alteromonadales</taxon>
        <taxon>Ferrimonadaceae</taxon>
        <taxon>Ferrimonas</taxon>
    </lineage>
</organism>
<protein>
    <recommendedName>
        <fullName evidence="4">DUF3718 domain-containing protein</fullName>
    </recommendedName>
</protein>